<reference evidence="1 3" key="1">
    <citation type="submission" date="2018-04" db="EMBL/GenBank/DDBJ databases">
        <title>Draft genome sequence of Pseudomonas syringae pv. actinidiae biovar 1 strains isolated from kiwifruit in Kagawa prefecture.</title>
        <authorList>
            <person name="Tabuchi M."/>
            <person name="Saito M."/>
            <person name="Fujiwara S."/>
            <person name="Sasa N."/>
            <person name="Akimitsu K."/>
            <person name="Gomi K."/>
            <person name="Konishi-Sugita S."/>
            <person name="Hamano K."/>
            <person name="Kataoka I."/>
        </authorList>
    </citation>
    <scope>NUCLEOTIDE SEQUENCE [LARGE SCALE GENOMIC DNA]</scope>
    <source>
        <strain evidence="1 3">MAFF212206</strain>
    </source>
</reference>
<dbReference type="EMBL" id="BGKA01000081">
    <property type="protein sequence ID" value="GBH16363.1"/>
    <property type="molecule type" value="Genomic_DNA"/>
</dbReference>
<accession>A0A2V0QP41</accession>
<dbReference type="AlphaFoldDB" id="A0A2V0QP41"/>
<organism evidence="1 3">
    <name type="scientific">Pseudomonas syringae pv. actinidiae</name>
    <dbReference type="NCBI Taxonomy" id="103796"/>
    <lineage>
        <taxon>Bacteria</taxon>
        <taxon>Pseudomonadati</taxon>
        <taxon>Pseudomonadota</taxon>
        <taxon>Gammaproteobacteria</taxon>
        <taxon>Pseudomonadales</taxon>
        <taxon>Pseudomonadaceae</taxon>
        <taxon>Pseudomonas</taxon>
        <taxon>Pseudomonas syringae</taxon>
    </lineage>
</organism>
<comment type="caution">
    <text evidence="1">The sequence shown here is derived from an EMBL/GenBank/DDBJ whole genome shotgun (WGS) entry which is preliminary data.</text>
</comment>
<proteinExistence type="predicted"/>
<sequence>MGCPLSYPQLLWIVPSELSLNQGLCVALKMRTIRSPDLPPPDDLASLRTVFVLHYPRYPHCRWR</sequence>
<evidence type="ECO:0000313" key="4">
    <source>
        <dbReference type="Proteomes" id="UP000248291"/>
    </source>
</evidence>
<name>A0A2V0QP41_PSESF</name>
<evidence type="ECO:0000313" key="2">
    <source>
        <dbReference type="EMBL" id="GBH16363.1"/>
    </source>
</evidence>
<gene>
    <name evidence="1" type="ORF">KPSA1_05457</name>
    <name evidence="2" type="ORF">KPSA3_02306</name>
</gene>
<dbReference type="Proteomes" id="UP000248291">
    <property type="component" value="Unassembled WGS sequence"/>
</dbReference>
<evidence type="ECO:0000313" key="3">
    <source>
        <dbReference type="Proteomes" id="UP000247480"/>
    </source>
</evidence>
<dbReference type="EMBL" id="BGJZ01000285">
    <property type="protein sequence ID" value="GBH11995.1"/>
    <property type="molecule type" value="Genomic_DNA"/>
</dbReference>
<reference evidence="2 4" key="2">
    <citation type="submission" date="2018-04" db="EMBL/GenBank/DDBJ databases">
        <title>Draft genome sequence of Pseudomonas syringae pv. actinidiae biovar 3 strains isolated from kiwifruit in Kagawa prefecture.</title>
        <authorList>
            <person name="Tabuchi M."/>
            <person name="Saito M."/>
            <person name="Fujiwara S."/>
            <person name="Sasa N."/>
            <person name="Akimitsu K."/>
            <person name="Gomi K."/>
            <person name="Konishi-Sugita S."/>
            <person name="Hamano K."/>
            <person name="Kataoka I."/>
        </authorList>
    </citation>
    <scope>NUCLEOTIDE SEQUENCE [LARGE SCALE GENOMIC DNA]</scope>
    <source>
        <strain evidence="2 4">MAFF212211</strain>
    </source>
</reference>
<evidence type="ECO:0000313" key="1">
    <source>
        <dbReference type="EMBL" id="GBH11995.1"/>
    </source>
</evidence>
<protein>
    <submittedName>
        <fullName evidence="1">Uncharacterized protein</fullName>
    </submittedName>
</protein>
<dbReference type="Proteomes" id="UP000247480">
    <property type="component" value="Unassembled WGS sequence"/>
</dbReference>